<sequence length="101" mass="11129">MLYPVAHKKTPRTLYTCACHKCPPRLLSCKSPSLTHSENLILLVGSLRVCRFPPSSEFRVPSSECRVPSAECQVPRGRIIVRRIGCVGCVEKESFAVGDTA</sequence>
<dbReference type="AlphaFoldDB" id="A0A139AM97"/>
<accession>A0A139AM97</accession>
<protein>
    <submittedName>
        <fullName evidence="1">Uncharacterized protein</fullName>
    </submittedName>
</protein>
<dbReference type="Proteomes" id="UP000070544">
    <property type="component" value="Unassembled WGS sequence"/>
</dbReference>
<evidence type="ECO:0000313" key="1">
    <source>
        <dbReference type="EMBL" id="KXS17879.1"/>
    </source>
</evidence>
<evidence type="ECO:0000313" key="2">
    <source>
        <dbReference type="Proteomes" id="UP000070544"/>
    </source>
</evidence>
<name>A0A139AM97_GONPJ</name>
<keyword evidence="2" id="KW-1185">Reference proteome</keyword>
<dbReference type="EMBL" id="KQ965744">
    <property type="protein sequence ID" value="KXS17879.1"/>
    <property type="molecule type" value="Genomic_DNA"/>
</dbReference>
<proteinExistence type="predicted"/>
<gene>
    <name evidence="1" type="ORF">M427DRAFT_234639</name>
</gene>
<reference evidence="1 2" key="1">
    <citation type="journal article" date="2015" name="Genome Biol. Evol.">
        <title>Phylogenomic analyses indicate that early fungi evolved digesting cell walls of algal ancestors of land plants.</title>
        <authorList>
            <person name="Chang Y."/>
            <person name="Wang S."/>
            <person name="Sekimoto S."/>
            <person name="Aerts A.L."/>
            <person name="Choi C."/>
            <person name="Clum A."/>
            <person name="LaButti K.M."/>
            <person name="Lindquist E.A."/>
            <person name="Yee Ngan C."/>
            <person name="Ohm R.A."/>
            <person name="Salamov A.A."/>
            <person name="Grigoriev I.V."/>
            <person name="Spatafora J.W."/>
            <person name="Berbee M.L."/>
        </authorList>
    </citation>
    <scope>NUCLEOTIDE SEQUENCE [LARGE SCALE GENOMIC DNA]</scope>
    <source>
        <strain evidence="1 2">JEL478</strain>
    </source>
</reference>
<organism evidence="1 2">
    <name type="scientific">Gonapodya prolifera (strain JEL478)</name>
    <name type="common">Monoblepharis prolifera</name>
    <dbReference type="NCBI Taxonomy" id="1344416"/>
    <lineage>
        <taxon>Eukaryota</taxon>
        <taxon>Fungi</taxon>
        <taxon>Fungi incertae sedis</taxon>
        <taxon>Chytridiomycota</taxon>
        <taxon>Chytridiomycota incertae sedis</taxon>
        <taxon>Monoblepharidomycetes</taxon>
        <taxon>Monoblepharidales</taxon>
        <taxon>Gonapodyaceae</taxon>
        <taxon>Gonapodya</taxon>
    </lineage>
</organism>